<reference evidence="1 2" key="1">
    <citation type="submission" date="2016-10" db="EMBL/GenBank/DDBJ databases">
        <authorList>
            <person name="de Groot N.N."/>
        </authorList>
    </citation>
    <scope>NUCLEOTIDE SEQUENCE [LARGE SCALE GENOMIC DNA]</scope>
    <source>
        <strain evidence="1 2">DSM 43067</strain>
    </source>
</reference>
<dbReference type="Pfam" id="PF13826">
    <property type="entry name" value="Monooxy_af470-like"/>
    <property type="match status" value="1"/>
</dbReference>
<dbReference type="Proteomes" id="UP000183413">
    <property type="component" value="Unassembled WGS sequence"/>
</dbReference>
<sequence>MADNAEPVVVFLVGIRINKWRRVGHWLPLLLTLPGMLRELVKSADSGLLAYRLLIGPGVRQATLVQYWDRQDSLLRFARDLSGTHRSAQRRLWRHYGSSDAVGVWHELLPVAEGAHHGVYGNMPPMGLGALYHVRSELWWLQSTHSAAGREHNNSGEQAGQS</sequence>
<dbReference type="RefSeq" id="WP_075021541.1">
    <property type="nucleotide sequence ID" value="NZ_FOVH01000005.1"/>
</dbReference>
<accession>A0A1I5GMX3</accession>
<organism evidence="1 2">
    <name type="scientific">Actinomadura madurae</name>
    <dbReference type="NCBI Taxonomy" id="1993"/>
    <lineage>
        <taxon>Bacteria</taxon>
        <taxon>Bacillati</taxon>
        <taxon>Actinomycetota</taxon>
        <taxon>Actinomycetes</taxon>
        <taxon>Streptosporangiales</taxon>
        <taxon>Thermomonosporaceae</taxon>
        <taxon>Actinomadura</taxon>
    </lineage>
</organism>
<proteinExistence type="predicted"/>
<evidence type="ECO:0008006" key="3">
    <source>
        <dbReference type="Google" id="ProtNLM"/>
    </source>
</evidence>
<dbReference type="EMBL" id="FOVH01000005">
    <property type="protein sequence ID" value="SFO37313.1"/>
    <property type="molecule type" value="Genomic_DNA"/>
</dbReference>
<name>A0A1I5GMX3_9ACTN</name>
<evidence type="ECO:0000313" key="1">
    <source>
        <dbReference type="EMBL" id="SFO37313.1"/>
    </source>
</evidence>
<evidence type="ECO:0000313" key="2">
    <source>
        <dbReference type="Proteomes" id="UP000183413"/>
    </source>
</evidence>
<dbReference type="InParanoid" id="A0A1I5GMX3"/>
<dbReference type="InterPro" id="IPR025444">
    <property type="entry name" value="Monooxy_af470"/>
</dbReference>
<protein>
    <recommendedName>
        <fullName evidence="3">DUF4188 domain-containing protein</fullName>
    </recommendedName>
</protein>
<keyword evidence="2" id="KW-1185">Reference proteome</keyword>
<dbReference type="STRING" id="1993.SAMN04489713_105298"/>
<dbReference type="AlphaFoldDB" id="A0A1I5GMX3"/>
<gene>
    <name evidence="1" type="ORF">SAMN04489713_105298</name>
</gene>